<dbReference type="InterPro" id="IPR011701">
    <property type="entry name" value="MFS"/>
</dbReference>
<sequence>MWSLIAPISSLLGGVALLLLGNGLLNTLLTLRGVAEGYSTTMLGLIMSGYFVGFLLGTWLATPLVRRIGHIRAFACCAALAAIAALLHVLLIDPWVWLGLRVLYGLALVTLYMVTESWLNAQAPNEQRGQVFAIYMAVNLGALALAQQLLHLADPLHFTLFALATILISAALMPITLTCQAQPSLPEAPPSNLRQLWRIAPLAMVAAGLSGLALGAFWGMAPVYASLAGFDTPGVGLLMTATILGGALLQWPIGLYSDRHDRRQVLLWVVALAVTLALVMSLLPAGPLLLGAVFVWGGLTFAIYPIAVAQLIDQLHSDEILSGCSSLLMVNGIGSVCGPLLAGVLMERLGASALPLYFAATLSVLAAYTLYRLRHVSDLVSGDAAHFVPMLRTSPAVLELMPDAPPHDSTEETTPS</sequence>
<dbReference type="PANTHER" id="PTHR23521">
    <property type="entry name" value="TRANSPORTER MFS SUPERFAMILY"/>
    <property type="match status" value="1"/>
</dbReference>
<dbReference type="RefSeq" id="WP_160344802.1">
    <property type="nucleotide sequence ID" value="NZ_WKJZ01000001.1"/>
</dbReference>
<dbReference type="EMBL" id="WKJZ01000001">
    <property type="protein sequence ID" value="MVW75560.1"/>
    <property type="molecule type" value="Genomic_DNA"/>
</dbReference>
<keyword evidence="7" id="KW-1185">Reference proteome</keyword>
<feature type="transmembrane region" description="Helical" evidence="4">
    <location>
        <begin position="131"/>
        <end position="150"/>
    </location>
</feature>
<feature type="transmembrane region" description="Helical" evidence="4">
    <location>
        <begin position="199"/>
        <end position="221"/>
    </location>
</feature>
<feature type="transmembrane region" description="Helical" evidence="4">
    <location>
        <begin position="73"/>
        <end position="92"/>
    </location>
</feature>
<evidence type="ECO:0000256" key="3">
    <source>
        <dbReference type="ARBA" id="ARBA00023136"/>
    </source>
</evidence>
<evidence type="ECO:0000313" key="6">
    <source>
        <dbReference type="EMBL" id="MVW75560.1"/>
    </source>
</evidence>
<keyword evidence="3 4" id="KW-0472">Membrane</keyword>
<dbReference type="CDD" id="cd17477">
    <property type="entry name" value="MFS_YcaD_like"/>
    <property type="match status" value="1"/>
</dbReference>
<dbReference type="AlphaFoldDB" id="A0A6I4KSL9"/>
<evidence type="ECO:0000256" key="2">
    <source>
        <dbReference type="ARBA" id="ARBA00022989"/>
    </source>
</evidence>
<gene>
    <name evidence="6" type="ORF">GJV18_09545</name>
</gene>
<accession>A0A6I4KSL9</accession>
<protein>
    <submittedName>
        <fullName evidence="6">MFS transporter</fullName>
    </submittedName>
</protein>
<feature type="transmembrane region" description="Helical" evidence="4">
    <location>
        <begin position="289"/>
        <end position="308"/>
    </location>
</feature>
<name>A0A6I4KSL9_9PSED</name>
<dbReference type="InterPro" id="IPR047200">
    <property type="entry name" value="MFS_YcaD-like"/>
</dbReference>
<feature type="transmembrane region" description="Helical" evidence="4">
    <location>
        <begin position="98"/>
        <end position="119"/>
    </location>
</feature>
<proteinExistence type="predicted"/>
<evidence type="ECO:0000256" key="1">
    <source>
        <dbReference type="ARBA" id="ARBA00022692"/>
    </source>
</evidence>
<dbReference type="GO" id="GO:0005886">
    <property type="term" value="C:plasma membrane"/>
    <property type="evidence" value="ECO:0007669"/>
    <property type="project" value="TreeGrafter"/>
</dbReference>
<evidence type="ECO:0000256" key="4">
    <source>
        <dbReference type="SAM" id="Phobius"/>
    </source>
</evidence>
<feature type="transmembrane region" description="Helical" evidence="4">
    <location>
        <begin position="320"/>
        <end position="342"/>
    </location>
</feature>
<dbReference type="PROSITE" id="PS50850">
    <property type="entry name" value="MFS"/>
    <property type="match status" value="1"/>
</dbReference>
<dbReference type="SUPFAM" id="SSF103473">
    <property type="entry name" value="MFS general substrate transporter"/>
    <property type="match status" value="1"/>
</dbReference>
<dbReference type="GO" id="GO:0022857">
    <property type="term" value="F:transmembrane transporter activity"/>
    <property type="evidence" value="ECO:0007669"/>
    <property type="project" value="InterPro"/>
</dbReference>
<feature type="transmembrane region" description="Helical" evidence="4">
    <location>
        <begin position="39"/>
        <end position="61"/>
    </location>
</feature>
<feature type="transmembrane region" description="Helical" evidence="4">
    <location>
        <begin position="265"/>
        <end position="283"/>
    </location>
</feature>
<evidence type="ECO:0000313" key="7">
    <source>
        <dbReference type="Proteomes" id="UP000429555"/>
    </source>
</evidence>
<feature type="transmembrane region" description="Helical" evidence="4">
    <location>
        <begin position="233"/>
        <end position="253"/>
    </location>
</feature>
<reference evidence="6 7" key="1">
    <citation type="submission" date="2019-11" db="EMBL/GenBank/DDBJ databases">
        <title>Pseudomonas flavidum sp. nov., isolated from Baiyang Lake.</title>
        <authorList>
            <person name="Zhao Y."/>
        </authorList>
    </citation>
    <scope>NUCLEOTIDE SEQUENCE [LARGE SCALE GENOMIC DNA]</scope>
    <source>
        <strain evidence="7">R-22-3 w-18</strain>
    </source>
</reference>
<evidence type="ECO:0000259" key="5">
    <source>
        <dbReference type="PROSITE" id="PS50850"/>
    </source>
</evidence>
<organism evidence="6 7">
    <name type="scientific">Pseudomonas xionganensis</name>
    <dbReference type="NCBI Taxonomy" id="2654845"/>
    <lineage>
        <taxon>Bacteria</taxon>
        <taxon>Pseudomonadati</taxon>
        <taxon>Pseudomonadota</taxon>
        <taxon>Gammaproteobacteria</taxon>
        <taxon>Pseudomonadales</taxon>
        <taxon>Pseudomonadaceae</taxon>
        <taxon>Pseudomonas</taxon>
    </lineage>
</organism>
<keyword evidence="1 4" id="KW-0812">Transmembrane</keyword>
<keyword evidence="2 4" id="KW-1133">Transmembrane helix</keyword>
<dbReference type="PANTHER" id="PTHR23521:SF3">
    <property type="entry name" value="MFS TRANSPORTER"/>
    <property type="match status" value="1"/>
</dbReference>
<feature type="domain" description="Major facilitator superfamily (MFS) profile" evidence="5">
    <location>
        <begin position="2"/>
        <end position="378"/>
    </location>
</feature>
<dbReference type="Proteomes" id="UP000429555">
    <property type="component" value="Unassembled WGS sequence"/>
</dbReference>
<comment type="caution">
    <text evidence="6">The sequence shown here is derived from an EMBL/GenBank/DDBJ whole genome shotgun (WGS) entry which is preliminary data.</text>
</comment>
<dbReference type="InterPro" id="IPR036259">
    <property type="entry name" value="MFS_trans_sf"/>
</dbReference>
<dbReference type="Gene3D" id="1.20.1250.20">
    <property type="entry name" value="MFS general substrate transporter like domains"/>
    <property type="match status" value="2"/>
</dbReference>
<feature type="transmembrane region" description="Helical" evidence="4">
    <location>
        <begin position="354"/>
        <end position="371"/>
    </location>
</feature>
<dbReference type="Pfam" id="PF07690">
    <property type="entry name" value="MFS_1"/>
    <property type="match status" value="1"/>
</dbReference>
<feature type="transmembrane region" description="Helical" evidence="4">
    <location>
        <begin position="156"/>
        <end position="178"/>
    </location>
</feature>
<dbReference type="InterPro" id="IPR020846">
    <property type="entry name" value="MFS_dom"/>
</dbReference>